<evidence type="ECO:0000256" key="8">
    <source>
        <dbReference type="SAM" id="Phobius"/>
    </source>
</evidence>
<evidence type="ECO:0000256" key="6">
    <source>
        <dbReference type="ARBA" id="ARBA00022989"/>
    </source>
</evidence>
<accession>A0A068FW68</accession>
<keyword evidence="2" id="KW-1003">Cell membrane</keyword>
<organism evidence="10">
    <name type="scientific">uncultured organism</name>
    <dbReference type="NCBI Taxonomy" id="155900"/>
    <lineage>
        <taxon>unclassified sequences</taxon>
        <taxon>environmental samples</taxon>
    </lineage>
</organism>
<dbReference type="GO" id="GO:0010041">
    <property type="term" value="P:response to iron(III) ion"/>
    <property type="evidence" value="ECO:0007669"/>
    <property type="project" value="TreeGrafter"/>
</dbReference>
<feature type="transmembrane region" description="Helical" evidence="8">
    <location>
        <begin position="397"/>
        <end position="416"/>
    </location>
</feature>
<dbReference type="PANTHER" id="PTHR33908">
    <property type="entry name" value="MANNOSYLTRANSFERASE YKCB-RELATED"/>
    <property type="match status" value="1"/>
</dbReference>
<evidence type="ECO:0000256" key="7">
    <source>
        <dbReference type="ARBA" id="ARBA00023136"/>
    </source>
</evidence>
<keyword evidence="4 10" id="KW-0808">Transferase</keyword>
<dbReference type="PANTHER" id="PTHR33908:SF3">
    <property type="entry name" value="UNDECAPRENYL PHOSPHATE-ALPHA-4-AMINO-4-DEOXY-L-ARABINOSE ARABINOSYL TRANSFERASE"/>
    <property type="match status" value="1"/>
</dbReference>
<dbReference type="EMBL" id="KJ769134">
    <property type="protein sequence ID" value="AID69653.1"/>
    <property type="molecule type" value="Genomic_DNA"/>
</dbReference>
<dbReference type="GO" id="GO:0005886">
    <property type="term" value="C:plasma membrane"/>
    <property type="evidence" value="ECO:0007669"/>
    <property type="project" value="UniProtKB-SubCell"/>
</dbReference>
<evidence type="ECO:0000259" key="9">
    <source>
        <dbReference type="Pfam" id="PF02366"/>
    </source>
</evidence>
<sequence length="563" mass="60833">MGLSRALAALFSGLARWRIIALAAIALVAVGAFTPGFTTIPPLDRDESRFAQATRQMVATGDYVDIRFQAGPRYQKPIGIYWLQSIAVNLYGADDGQAPMWVYRTVSLMGAVAAALLVYWLALPFGIPPIALAAALLTAMTIMLGAEARLAKTDAALFATILMAQGVLARAFLRKRDSHVRVWHAALFWTACAAGILIKGPILPLVVGTTALAACLIDRRIAWLRRLRPGYGFLWMLLLIAPWFIAIGIKSGGEFYAQSIGRDLFEKIGQSRERPFVPPGVFTFGFFPSLGWPLAPFAFLALPFAIATWRDKGTRFLLAWIVPTWLIFELSATKLPHYILPIYPALAILAARVIVYEKLPSGFWAGLAKASFLLVPLVAAIGMPVILYFYGDGVSPLGTALGLAGALVLVLAYAMLLRSQARAALMTTIAGTLLLYWGAFAFHVPAARTVWITPQLVAALDAVACEDPELMTLGYNEPSLVLMTRTDLQMVVDPLVVAQFLGQEGRGERTCRVAFVDGWAVPGVMEALAGRPGSLPVRLVVRVAGININGGDELTMHVLAAGE</sequence>
<dbReference type="GO" id="GO:0008610">
    <property type="term" value="P:lipid biosynthetic process"/>
    <property type="evidence" value="ECO:0007669"/>
    <property type="project" value="UniProtKB-ARBA"/>
</dbReference>
<dbReference type="InterPro" id="IPR003342">
    <property type="entry name" value="ArnT-like_N"/>
</dbReference>
<keyword evidence="7 8" id="KW-0472">Membrane</keyword>
<evidence type="ECO:0000256" key="4">
    <source>
        <dbReference type="ARBA" id="ARBA00022679"/>
    </source>
</evidence>
<comment type="subcellular location">
    <subcellularLocation>
        <location evidence="1">Cell membrane</location>
        <topology evidence="1">Multi-pass membrane protein</topology>
    </subcellularLocation>
</comment>
<dbReference type="GO" id="GO:0000030">
    <property type="term" value="F:mannosyltransferase activity"/>
    <property type="evidence" value="ECO:0007669"/>
    <property type="project" value="InterPro"/>
</dbReference>
<feature type="transmembrane region" description="Helical" evidence="8">
    <location>
        <begin position="367"/>
        <end position="391"/>
    </location>
</feature>
<gene>
    <name evidence="10" type="primary">arnT</name>
</gene>
<feature type="transmembrane region" description="Helical" evidence="8">
    <location>
        <begin position="127"/>
        <end position="146"/>
    </location>
</feature>
<name>A0A068FW68_9ZZZZ</name>
<feature type="transmembrane region" description="Helical" evidence="8">
    <location>
        <begin position="423"/>
        <end position="444"/>
    </location>
</feature>
<feature type="transmembrane region" description="Helical" evidence="8">
    <location>
        <begin position="229"/>
        <end position="249"/>
    </location>
</feature>
<feature type="transmembrane region" description="Helical" evidence="8">
    <location>
        <begin position="290"/>
        <end position="309"/>
    </location>
</feature>
<keyword evidence="6 8" id="KW-1133">Transmembrane helix</keyword>
<feature type="transmembrane region" description="Helical" evidence="8">
    <location>
        <begin position="20"/>
        <end position="40"/>
    </location>
</feature>
<dbReference type="Pfam" id="PF02366">
    <property type="entry name" value="PMT"/>
    <property type="match status" value="1"/>
</dbReference>
<evidence type="ECO:0000256" key="1">
    <source>
        <dbReference type="ARBA" id="ARBA00004651"/>
    </source>
</evidence>
<feature type="transmembrane region" description="Helical" evidence="8">
    <location>
        <begin position="316"/>
        <end position="332"/>
    </location>
</feature>
<evidence type="ECO:0000256" key="3">
    <source>
        <dbReference type="ARBA" id="ARBA00022676"/>
    </source>
</evidence>
<evidence type="ECO:0000256" key="2">
    <source>
        <dbReference type="ARBA" id="ARBA00022475"/>
    </source>
</evidence>
<proteinExistence type="predicted"/>
<feature type="transmembrane region" description="Helical" evidence="8">
    <location>
        <begin position="101"/>
        <end position="121"/>
    </location>
</feature>
<reference evidence="10" key="1">
    <citation type="submission" date="2014-04" db="EMBL/GenBank/DDBJ databases">
        <authorList>
            <person name="Felczykowska A."/>
            <person name="Dydecka A."/>
            <person name="Bohdanowicz M."/>
            <person name="Gasior T."/>
            <person name="Sobon M."/>
            <person name="Kobos J."/>
            <person name="Bloch S."/>
            <person name="Nejman-Falenczyk B."/>
            <person name="Wegrzyn G."/>
        </authorList>
    </citation>
    <scope>NUCLEOTIDE SEQUENCE</scope>
</reference>
<keyword evidence="3" id="KW-0328">Glycosyltransferase</keyword>
<feature type="transmembrane region" description="Helical" evidence="8">
    <location>
        <begin position="155"/>
        <end position="173"/>
    </location>
</feature>
<evidence type="ECO:0000313" key="10">
    <source>
        <dbReference type="EMBL" id="AID69653.1"/>
    </source>
</evidence>
<dbReference type="AlphaFoldDB" id="A0A068FW68"/>
<feature type="transmembrane region" description="Helical" evidence="8">
    <location>
        <begin position="185"/>
        <end position="217"/>
    </location>
</feature>
<protein>
    <submittedName>
        <fullName evidence="10">4-amino-4-deoxy-L-arabinose transferase</fullName>
    </submittedName>
</protein>
<evidence type="ECO:0000256" key="5">
    <source>
        <dbReference type="ARBA" id="ARBA00022692"/>
    </source>
</evidence>
<dbReference type="InterPro" id="IPR050297">
    <property type="entry name" value="LipidA_mod_glycosyltrf_83"/>
</dbReference>
<feature type="transmembrane region" description="Helical" evidence="8">
    <location>
        <begin position="338"/>
        <end position="355"/>
    </location>
</feature>
<dbReference type="GO" id="GO:0016763">
    <property type="term" value="F:pentosyltransferase activity"/>
    <property type="evidence" value="ECO:0007669"/>
    <property type="project" value="TreeGrafter"/>
</dbReference>
<feature type="domain" description="ArnT-like N-terminal" evidence="9">
    <location>
        <begin position="47"/>
        <end position="247"/>
    </location>
</feature>
<dbReference type="GO" id="GO:0006493">
    <property type="term" value="P:protein O-linked glycosylation"/>
    <property type="evidence" value="ECO:0007669"/>
    <property type="project" value="InterPro"/>
</dbReference>
<keyword evidence="5 8" id="KW-0812">Transmembrane</keyword>